<comment type="caution">
    <text evidence="2">The sequence shown here is derived from an EMBL/GenBank/DDBJ whole genome shotgun (WGS) entry which is preliminary data.</text>
</comment>
<dbReference type="PANTHER" id="PTHR31833">
    <property type="entry name" value="UPF0690 PROTEIN C1ORF52"/>
    <property type="match status" value="1"/>
</dbReference>
<feature type="compositionally biased region" description="Acidic residues" evidence="1">
    <location>
        <begin position="22"/>
        <end position="33"/>
    </location>
</feature>
<protein>
    <submittedName>
        <fullName evidence="2">Uncharacterized protein</fullName>
    </submittedName>
</protein>
<dbReference type="OrthoDB" id="1906229at2759"/>
<feature type="region of interest" description="Disordered" evidence="1">
    <location>
        <begin position="1"/>
        <end position="56"/>
    </location>
</feature>
<evidence type="ECO:0000313" key="2">
    <source>
        <dbReference type="EMBL" id="KAG0568044.1"/>
    </source>
</evidence>
<evidence type="ECO:0000313" key="3">
    <source>
        <dbReference type="Proteomes" id="UP000822688"/>
    </source>
</evidence>
<proteinExistence type="predicted"/>
<keyword evidence="3" id="KW-1185">Reference proteome</keyword>
<accession>A0A8T0HCK9</accession>
<dbReference type="EMBL" id="CM026428">
    <property type="protein sequence ID" value="KAG0568044.1"/>
    <property type="molecule type" value="Genomic_DNA"/>
</dbReference>
<dbReference type="PANTHER" id="PTHR31833:SF2">
    <property type="entry name" value="UPF0690 PROTEIN C1ORF52"/>
    <property type="match status" value="1"/>
</dbReference>
<sequence length="190" mass="20538">MAGSKWSAMDPLAALSSGENESSSDDEGDDESEPASASRKVEAVAGDEAAKKKTAAGLDYEVLSRHGYTGGLSIMNVPAPNQDAGEQDWSWSSGKRKGAGDPAERESIDLRERTREAIGDEAELAAARAVAAYNFTKKQKRDAIAEQKAVSFAQKEKRKREMGQASRGKNYVEEEKRLLRDSGVYSGFDT</sequence>
<dbReference type="AlphaFoldDB" id="A0A8T0HCK9"/>
<feature type="region of interest" description="Disordered" evidence="1">
    <location>
        <begin position="154"/>
        <end position="174"/>
    </location>
</feature>
<feature type="region of interest" description="Disordered" evidence="1">
    <location>
        <begin position="71"/>
        <end position="106"/>
    </location>
</feature>
<reference evidence="2" key="1">
    <citation type="submission" date="2020-06" db="EMBL/GenBank/DDBJ databases">
        <title>WGS assembly of Ceratodon purpureus strain R40.</title>
        <authorList>
            <person name="Carey S.B."/>
            <person name="Jenkins J."/>
            <person name="Shu S."/>
            <person name="Lovell J.T."/>
            <person name="Sreedasyam A."/>
            <person name="Maumus F."/>
            <person name="Tiley G.P."/>
            <person name="Fernandez-Pozo N."/>
            <person name="Barry K."/>
            <person name="Chen C."/>
            <person name="Wang M."/>
            <person name="Lipzen A."/>
            <person name="Daum C."/>
            <person name="Saski C.A."/>
            <person name="Payton A.C."/>
            <person name="Mcbreen J.C."/>
            <person name="Conrad R.E."/>
            <person name="Kollar L.M."/>
            <person name="Olsson S."/>
            <person name="Huttunen S."/>
            <person name="Landis J.B."/>
            <person name="Wickett N.J."/>
            <person name="Johnson M.G."/>
            <person name="Rensing S.A."/>
            <person name="Grimwood J."/>
            <person name="Schmutz J."/>
            <person name="Mcdaniel S.F."/>
        </authorList>
    </citation>
    <scope>NUCLEOTIDE SEQUENCE</scope>
    <source>
        <strain evidence="2">R40</strain>
    </source>
</reference>
<evidence type="ECO:0000256" key="1">
    <source>
        <dbReference type="SAM" id="MobiDB-lite"/>
    </source>
</evidence>
<gene>
    <name evidence="2" type="ORF">KC19_7G182000</name>
</gene>
<dbReference type="Proteomes" id="UP000822688">
    <property type="component" value="Chromosome 7"/>
</dbReference>
<organism evidence="2 3">
    <name type="scientific">Ceratodon purpureus</name>
    <name type="common">Fire moss</name>
    <name type="synonym">Dicranum purpureum</name>
    <dbReference type="NCBI Taxonomy" id="3225"/>
    <lineage>
        <taxon>Eukaryota</taxon>
        <taxon>Viridiplantae</taxon>
        <taxon>Streptophyta</taxon>
        <taxon>Embryophyta</taxon>
        <taxon>Bryophyta</taxon>
        <taxon>Bryophytina</taxon>
        <taxon>Bryopsida</taxon>
        <taxon>Dicranidae</taxon>
        <taxon>Pseudoditrichales</taxon>
        <taxon>Ditrichaceae</taxon>
        <taxon>Ceratodon</taxon>
    </lineage>
</organism>
<name>A0A8T0HCK9_CERPU</name>